<sequence>MQELWGRPKNMGSRPSTTLPYFKIAGMWIINDAGFVPGRRARITIEPGRLIITAM</sequence>
<dbReference type="Proteomes" id="UP000473470">
    <property type="component" value="Unassembled WGS sequence"/>
</dbReference>
<dbReference type="AlphaFoldDB" id="A0A3P0JH47"/>
<name>A0A3P0JH47_9BURK</name>
<evidence type="ECO:0000313" key="2">
    <source>
        <dbReference type="Proteomes" id="UP000473470"/>
    </source>
</evidence>
<proteinExistence type="predicted"/>
<accession>A0A3P0JH47</accession>
<reference evidence="1 2" key="1">
    <citation type="submission" date="2019-09" db="EMBL/GenBank/DDBJ databases">
        <title>Draft genome sequences of 48 bacterial type strains from the CCUG.</title>
        <authorList>
            <person name="Tunovic T."/>
            <person name="Pineiro-Iglesias B."/>
            <person name="Unosson C."/>
            <person name="Inganas E."/>
            <person name="Ohlen M."/>
            <person name="Cardew S."/>
            <person name="Jensie-Markopoulos S."/>
            <person name="Salva-Serra F."/>
            <person name="Jaen-Luchoro D."/>
            <person name="Karlsson R."/>
            <person name="Svensson-Stadler L."/>
            <person name="Chun J."/>
            <person name="Moore E."/>
        </authorList>
    </citation>
    <scope>NUCLEOTIDE SEQUENCE [LARGE SCALE GENOMIC DNA]</scope>
    <source>
        <strain evidence="1 2">CCUG 65686</strain>
    </source>
</reference>
<comment type="caution">
    <text evidence="1">The sequence shown here is derived from an EMBL/GenBank/DDBJ whole genome shotgun (WGS) entry which is preliminary data.</text>
</comment>
<protein>
    <submittedName>
        <fullName evidence="1">Type I toxin-antitoxin system SymE family toxin</fullName>
    </submittedName>
</protein>
<evidence type="ECO:0000313" key="1">
    <source>
        <dbReference type="EMBL" id="KAB0640224.1"/>
    </source>
</evidence>
<gene>
    <name evidence="1" type="ORF">F7R25_05595</name>
</gene>
<organism evidence="1 2">
    <name type="scientific">Burkholderia stagnalis</name>
    <dbReference type="NCBI Taxonomy" id="1503054"/>
    <lineage>
        <taxon>Bacteria</taxon>
        <taxon>Pseudomonadati</taxon>
        <taxon>Pseudomonadota</taxon>
        <taxon>Betaproteobacteria</taxon>
        <taxon>Burkholderiales</taxon>
        <taxon>Burkholderiaceae</taxon>
        <taxon>Burkholderia</taxon>
        <taxon>Burkholderia cepacia complex</taxon>
    </lineage>
</organism>
<dbReference type="EMBL" id="VZOK01000006">
    <property type="protein sequence ID" value="KAB0640224.1"/>
    <property type="molecule type" value="Genomic_DNA"/>
</dbReference>